<dbReference type="PANTHER" id="PTHR43559:SF3">
    <property type="entry name" value="HYDROLASE YCAC-RELATED"/>
    <property type="match status" value="1"/>
</dbReference>
<feature type="domain" description="Isochorismatase-like" evidence="2">
    <location>
        <begin position="5"/>
        <end position="108"/>
    </location>
</feature>
<evidence type="ECO:0000256" key="1">
    <source>
        <dbReference type="ARBA" id="ARBA00006336"/>
    </source>
</evidence>
<sequence>MTKNVETGPNGPLPHEILEMYPNQSPIRRPGKVNSWDNTDFRAAVKATGKHQFIIVGTSTDVCVAFLALSLRAEGYHVAVNLDTSGTFNQKVADTALGRMQAAGVQFMNLFSINGELFRDWRSTNPSADETVPYFDHYNVLAVWHIRPICLLTLQWLHNTLFRYFCWSIRSHNPIYEGGKAFSNHSGKNLDPCNTL</sequence>
<protein>
    <recommendedName>
        <fullName evidence="2">Isochorismatase-like domain-containing protein</fullName>
    </recommendedName>
</protein>
<evidence type="ECO:0000313" key="3">
    <source>
        <dbReference type="EMBL" id="KAK5699557.1"/>
    </source>
</evidence>
<name>A0AAN8A141_9PEZI</name>
<dbReference type="InterPro" id="IPR000868">
    <property type="entry name" value="Isochorismatase-like_dom"/>
</dbReference>
<comment type="similarity">
    <text evidence="1">Belongs to the isochorismatase family.</text>
</comment>
<dbReference type="Proteomes" id="UP001310594">
    <property type="component" value="Unassembled WGS sequence"/>
</dbReference>
<dbReference type="SUPFAM" id="SSF52499">
    <property type="entry name" value="Isochorismatase-like hydrolases"/>
    <property type="match status" value="1"/>
</dbReference>
<dbReference type="Gene3D" id="3.40.50.850">
    <property type="entry name" value="Isochorismatase-like"/>
    <property type="match status" value="1"/>
</dbReference>
<proteinExistence type="inferred from homology"/>
<reference evidence="3" key="1">
    <citation type="submission" date="2023-08" db="EMBL/GenBank/DDBJ databases">
        <title>Black Yeasts Isolated from many extreme environments.</title>
        <authorList>
            <person name="Coleine C."/>
            <person name="Stajich J.E."/>
            <person name="Selbmann L."/>
        </authorList>
    </citation>
    <scope>NUCLEOTIDE SEQUENCE</scope>
    <source>
        <strain evidence="3">CCFEE 5810</strain>
    </source>
</reference>
<dbReference type="AlphaFoldDB" id="A0AAN8A141"/>
<evidence type="ECO:0000313" key="4">
    <source>
        <dbReference type="Proteomes" id="UP001310594"/>
    </source>
</evidence>
<comment type="caution">
    <text evidence="3">The sequence shown here is derived from an EMBL/GenBank/DDBJ whole genome shotgun (WGS) entry which is preliminary data.</text>
</comment>
<dbReference type="EMBL" id="JAVRQU010000008">
    <property type="protein sequence ID" value="KAK5699557.1"/>
    <property type="molecule type" value="Genomic_DNA"/>
</dbReference>
<dbReference type="InterPro" id="IPR053152">
    <property type="entry name" value="Hydrolase_YcaC-like"/>
</dbReference>
<accession>A0AAN8A141</accession>
<evidence type="ECO:0000259" key="2">
    <source>
        <dbReference type="Pfam" id="PF00857"/>
    </source>
</evidence>
<dbReference type="InterPro" id="IPR036380">
    <property type="entry name" value="Isochorismatase-like_sf"/>
</dbReference>
<gene>
    <name evidence="3" type="ORF">LTR97_005685</name>
</gene>
<dbReference type="PANTHER" id="PTHR43559">
    <property type="entry name" value="HYDROLASE YCAC-RELATED"/>
    <property type="match status" value="1"/>
</dbReference>
<organism evidence="3 4">
    <name type="scientific">Elasticomyces elasticus</name>
    <dbReference type="NCBI Taxonomy" id="574655"/>
    <lineage>
        <taxon>Eukaryota</taxon>
        <taxon>Fungi</taxon>
        <taxon>Dikarya</taxon>
        <taxon>Ascomycota</taxon>
        <taxon>Pezizomycotina</taxon>
        <taxon>Dothideomycetes</taxon>
        <taxon>Dothideomycetidae</taxon>
        <taxon>Mycosphaerellales</taxon>
        <taxon>Teratosphaeriaceae</taxon>
        <taxon>Elasticomyces</taxon>
    </lineage>
</organism>
<dbReference type="Pfam" id="PF00857">
    <property type="entry name" value="Isochorismatase"/>
    <property type="match status" value="1"/>
</dbReference>